<dbReference type="EMBL" id="BAFB01000202">
    <property type="protein sequence ID" value="GAB36186.1"/>
    <property type="molecule type" value="Genomic_DNA"/>
</dbReference>
<keyword evidence="2" id="KW-1185">Reference proteome</keyword>
<proteinExistence type="predicted"/>
<dbReference type="STRING" id="1108044.GOOTI_202_00420"/>
<protein>
    <recommendedName>
        <fullName evidence="3">YubB ferredoxin-like domain-containing protein</fullName>
    </recommendedName>
</protein>
<organism evidence="1 2">
    <name type="scientific">Gordonia otitidis (strain DSM 44809 / CCUG 52243 / JCM 12355 / NBRC 100426 / IFM 10032)</name>
    <dbReference type="NCBI Taxonomy" id="1108044"/>
    <lineage>
        <taxon>Bacteria</taxon>
        <taxon>Bacillati</taxon>
        <taxon>Actinomycetota</taxon>
        <taxon>Actinomycetes</taxon>
        <taxon>Mycobacteriales</taxon>
        <taxon>Gordoniaceae</taxon>
        <taxon>Gordonia</taxon>
    </lineage>
</organism>
<evidence type="ECO:0008006" key="3">
    <source>
        <dbReference type="Google" id="ProtNLM"/>
    </source>
</evidence>
<comment type="caution">
    <text evidence="1">The sequence shown here is derived from an EMBL/GenBank/DDBJ whole genome shotgun (WGS) entry which is preliminary data.</text>
</comment>
<gene>
    <name evidence="1" type="ORF">GOOTI_202_00420</name>
</gene>
<evidence type="ECO:0000313" key="2">
    <source>
        <dbReference type="Proteomes" id="UP000005038"/>
    </source>
</evidence>
<reference evidence="1" key="1">
    <citation type="submission" date="2012-02" db="EMBL/GenBank/DDBJ databases">
        <title>Whole genome shotgun sequence of Gordonia otitidis NBRC 100426.</title>
        <authorList>
            <person name="Yoshida I."/>
            <person name="Hosoyama A."/>
            <person name="Tsuchikane K."/>
            <person name="Katsumata H."/>
            <person name="Yamazaki S."/>
            <person name="Fujita N."/>
        </authorList>
    </citation>
    <scope>NUCLEOTIDE SEQUENCE [LARGE SCALE GENOMIC DNA]</scope>
    <source>
        <strain evidence="1">NBRC 100426</strain>
    </source>
</reference>
<accession>H5TRS8</accession>
<name>H5TRS8_GORO1</name>
<dbReference type="AlphaFoldDB" id="H5TRS8"/>
<evidence type="ECO:0000313" key="1">
    <source>
        <dbReference type="EMBL" id="GAB36186.1"/>
    </source>
</evidence>
<dbReference type="Proteomes" id="UP000005038">
    <property type="component" value="Unassembled WGS sequence"/>
</dbReference>
<sequence>MPNWATNTIEFTATPERLGRVRDAVRTDTSGGEFDFDVLCPMPDELRGSISPMRVLPDLSALTEFASAHHYEVDSAAGTALMVAGRERGTVAMTSATADRLIAMYGATNWYDWRRANWGTKWTGHAPEVLLDEPRRLVVRFGTAWTAPHGLLAHLASQGIASIGVTIHEDGCEVEFLGDESTIAEVFVVEEESVTFGDDSEDTYTIRQVALLH</sequence>